<keyword evidence="2" id="KW-0472">Membrane</keyword>
<dbReference type="InterPro" id="IPR056696">
    <property type="entry name" value="DUF7794"/>
</dbReference>
<keyword evidence="6" id="KW-1185">Reference proteome</keyword>
<feature type="compositionally biased region" description="Basic and acidic residues" evidence="1">
    <location>
        <begin position="576"/>
        <end position="586"/>
    </location>
</feature>
<dbReference type="Pfam" id="PF01471">
    <property type="entry name" value="PG_binding_1"/>
    <property type="match status" value="1"/>
</dbReference>
<reference evidence="5" key="2">
    <citation type="submission" date="2020-08" db="EMBL/GenBank/DDBJ databases">
        <title>Plant Genome Project.</title>
        <authorList>
            <person name="Zhang R.-G."/>
        </authorList>
    </citation>
    <scope>NUCLEOTIDE SEQUENCE</scope>
    <source>
        <strain evidence="5">Huo1</strain>
        <tissue evidence="5">Leaf</tissue>
    </source>
</reference>
<accession>A0A8X9A3A2</accession>
<dbReference type="SUPFAM" id="SSF47090">
    <property type="entry name" value="PGBD-like"/>
    <property type="match status" value="1"/>
</dbReference>
<evidence type="ECO:0008006" key="7">
    <source>
        <dbReference type="Google" id="ProtNLM"/>
    </source>
</evidence>
<dbReference type="PANTHER" id="PTHR37735:SF1">
    <property type="entry name" value="OS08G0567000 PROTEIN"/>
    <property type="match status" value="1"/>
</dbReference>
<dbReference type="InterPro" id="IPR036366">
    <property type="entry name" value="PGBDSf"/>
</dbReference>
<dbReference type="GO" id="GO:0140096">
    <property type="term" value="F:catalytic activity, acting on a protein"/>
    <property type="evidence" value="ECO:0007669"/>
    <property type="project" value="UniProtKB-ARBA"/>
</dbReference>
<evidence type="ECO:0000313" key="6">
    <source>
        <dbReference type="Proteomes" id="UP000298416"/>
    </source>
</evidence>
<dbReference type="EMBL" id="PNBA02000004">
    <property type="protein sequence ID" value="KAG6428192.1"/>
    <property type="molecule type" value="Genomic_DNA"/>
</dbReference>
<evidence type="ECO:0000313" key="5">
    <source>
        <dbReference type="EMBL" id="KAG6428192.1"/>
    </source>
</evidence>
<dbReference type="AlphaFoldDB" id="A0A8X9A3A2"/>
<proteinExistence type="predicted"/>
<evidence type="ECO:0000256" key="1">
    <source>
        <dbReference type="SAM" id="MobiDB-lite"/>
    </source>
</evidence>
<comment type="caution">
    <text evidence="5">The sequence shown here is derived from an EMBL/GenBank/DDBJ whole genome shotgun (WGS) entry which is preliminary data.</text>
</comment>
<evidence type="ECO:0000256" key="2">
    <source>
        <dbReference type="SAM" id="Phobius"/>
    </source>
</evidence>
<dbReference type="InterPro" id="IPR002477">
    <property type="entry name" value="Peptidoglycan-bd-like"/>
</dbReference>
<feature type="transmembrane region" description="Helical" evidence="2">
    <location>
        <begin position="325"/>
        <end position="351"/>
    </location>
</feature>
<gene>
    <name evidence="5" type="ORF">SASPL_112443</name>
</gene>
<feature type="domain" description="Peptidoglycan binding-like" evidence="3">
    <location>
        <begin position="510"/>
        <end position="567"/>
    </location>
</feature>
<keyword evidence="2" id="KW-0812">Transmembrane</keyword>
<dbReference type="InterPro" id="IPR036365">
    <property type="entry name" value="PGBD-like_sf"/>
</dbReference>
<dbReference type="GO" id="GO:0012505">
    <property type="term" value="C:endomembrane system"/>
    <property type="evidence" value="ECO:0007669"/>
    <property type="project" value="TreeGrafter"/>
</dbReference>
<dbReference type="PANTHER" id="PTHR37735">
    <property type="entry name" value="OS08G0567000 PROTEIN"/>
    <property type="match status" value="1"/>
</dbReference>
<evidence type="ECO:0000259" key="4">
    <source>
        <dbReference type="Pfam" id="PF25070"/>
    </source>
</evidence>
<name>A0A8X9A3A2_SALSN</name>
<evidence type="ECO:0000259" key="3">
    <source>
        <dbReference type="Pfam" id="PF01471"/>
    </source>
</evidence>
<keyword evidence="2" id="KW-1133">Transmembrane helix</keyword>
<feature type="region of interest" description="Disordered" evidence="1">
    <location>
        <begin position="576"/>
        <end position="600"/>
    </location>
</feature>
<dbReference type="SUPFAM" id="SSF57938">
    <property type="entry name" value="DnaJ/Hsp40 cysteine-rich domain"/>
    <property type="match status" value="1"/>
</dbReference>
<dbReference type="InterPro" id="IPR036410">
    <property type="entry name" value="HSP_DnaJ_Cys-rich_dom_sf"/>
</dbReference>
<feature type="domain" description="DUF7794" evidence="4">
    <location>
        <begin position="28"/>
        <end position="289"/>
    </location>
</feature>
<dbReference type="Gene3D" id="1.10.101.10">
    <property type="entry name" value="PGBD-like superfamily/PGBD"/>
    <property type="match status" value="1"/>
</dbReference>
<sequence>MDPQRAYTLPLLLILSILSLHYKVIYGDSSVLFLDSPTRQYLRHSSEQTVSLSPSEIGATASVLLGFAPPSTLSAASSSKLNEVLAPNPFDRPRALLMVEVTGAEDSELVGRLDKSPTSSTLRIKVEGNQRVGIQLPDEDELSMVSLNEISSSAECSDKELSDYASWLGGSYVEDPSQSLNGELLIPITNGGFMRLHMSERADREFTTSLVMLISNMKKAMELHPVLTKSERSPAELMMGRFDGIKALQDHYGKEGIAQSGMEVFVNSVSNMLDTLQAAYQGKIVGVIGHRGWVDSEQENMFHFTVNTRSSARLLQQTKLSPERIIIAEIAFVRITLAWITGIILLIAIILGRKPDAICADQLLLETLIQSHLCFAFPSNHEPFNEETRWLREEQRWLREESRWNAERQSLLQEINSLKLRIQDLESLNSLKGASVSDTVGNIAKLLQALKVGDLKKNVNKIAESGTSALPLVVETATEEEEIVVKEVISTPEKKEHVLKCATLRVGSGGDEVGAMQGALQKLGFYSGEEDMEFSNFSSGTERAVKTWQSTLGVREDGIMTADLLHRLFGASESGITKKEEPKSTDQVKGANGGPVVTGEGVTEVGASRARVFLLGENRWEDSSRLSGGSKRIVKSANENSATKCLTCRGEGRLLCMECDGTGEPNIEPQFMEWVDEGDAKCPYCEGLGYTNCDLCEGQGKTSSSF</sequence>
<dbReference type="Pfam" id="PF25070">
    <property type="entry name" value="DUF7794"/>
    <property type="match status" value="1"/>
</dbReference>
<protein>
    <recommendedName>
        <fullName evidence="7">Peptidoglycan binding-like domain-containing protein</fullName>
    </recommendedName>
</protein>
<reference evidence="5" key="1">
    <citation type="submission" date="2018-01" db="EMBL/GenBank/DDBJ databases">
        <authorList>
            <person name="Mao J.F."/>
        </authorList>
    </citation>
    <scope>NUCLEOTIDE SEQUENCE</scope>
    <source>
        <strain evidence="5">Huo1</strain>
        <tissue evidence="5">Leaf</tissue>
    </source>
</reference>
<organism evidence="5">
    <name type="scientific">Salvia splendens</name>
    <name type="common">Scarlet sage</name>
    <dbReference type="NCBI Taxonomy" id="180675"/>
    <lineage>
        <taxon>Eukaryota</taxon>
        <taxon>Viridiplantae</taxon>
        <taxon>Streptophyta</taxon>
        <taxon>Embryophyta</taxon>
        <taxon>Tracheophyta</taxon>
        <taxon>Spermatophyta</taxon>
        <taxon>Magnoliopsida</taxon>
        <taxon>eudicotyledons</taxon>
        <taxon>Gunneridae</taxon>
        <taxon>Pentapetalae</taxon>
        <taxon>asterids</taxon>
        <taxon>lamiids</taxon>
        <taxon>Lamiales</taxon>
        <taxon>Lamiaceae</taxon>
        <taxon>Nepetoideae</taxon>
        <taxon>Mentheae</taxon>
        <taxon>Salviinae</taxon>
        <taxon>Salvia</taxon>
        <taxon>Salvia subgen. Calosphace</taxon>
        <taxon>core Calosphace</taxon>
    </lineage>
</organism>
<dbReference type="Proteomes" id="UP000298416">
    <property type="component" value="Unassembled WGS sequence"/>
</dbReference>